<dbReference type="Pfam" id="PF01628">
    <property type="entry name" value="HrcA"/>
    <property type="match status" value="1"/>
</dbReference>
<dbReference type="RefSeq" id="WP_313793896.1">
    <property type="nucleotide sequence ID" value="NZ_CP102453.1"/>
</dbReference>
<comment type="similarity">
    <text evidence="5">Belongs to the HrcA family.</text>
</comment>
<evidence type="ECO:0000256" key="1">
    <source>
        <dbReference type="ARBA" id="ARBA00022491"/>
    </source>
</evidence>
<evidence type="ECO:0000256" key="3">
    <source>
        <dbReference type="ARBA" id="ARBA00023016"/>
    </source>
</evidence>
<evidence type="ECO:0000313" key="8">
    <source>
        <dbReference type="Proteomes" id="UP001315967"/>
    </source>
</evidence>
<keyword evidence="3 5" id="KW-0346">Stress response</keyword>
<dbReference type="Gene3D" id="3.30.450.40">
    <property type="match status" value="1"/>
</dbReference>
<feature type="domain" description="Heat-inducible transcription repressor HrcA C-terminal" evidence="6">
    <location>
        <begin position="109"/>
        <end position="324"/>
    </location>
</feature>
<dbReference type="SUPFAM" id="SSF55781">
    <property type="entry name" value="GAF domain-like"/>
    <property type="match status" value="1"/>
</dbReference>
<dbReference type="InterPro" id="IPR036390">
    <property type="entry name" value="WH_DNA-bd_sf"/>
</dbReference>
<dbReference type="InterPro" id="IPR023120">
    <property type="entry name" value="WHTH_transcript_rep_HrcA_IDD"/>
</dbReference>
<dbReference type="EMBL" id="CP102453">
    <property type="protein sequence ID" value="UUX34394.1"/>
    <property type="molecule type" value="Genomic_DNA"/>
</dbReference>
<proteinExistence type="inferred from homology"/>
<organism evidence="7 8">
    <name type="scientific">Fundicoccus culcitae</name>
    <dbReference type="NCBI Taxonomy" id="2969821"/>
    <lineage>
        <taxon>Bacteria</taxon>
        <taxon>Bacillati</taxon>
        <taxon>Bacillota</taxon>
        <taxon>Bacilli</taxon>
        <taxon>Lactobacillales</taxon>
        <taxon>Aerococcaceae</taxon>
        <taxon>Fundicoccus</taxon>
    </lineage>
</organism>
<evidence type="ECO:0000256" key="5">
    <source>
        <dbReference type="HAMAP-Rule" id="MF_00081"/>
    </source>
</evidence>
<dbReference type="InterPro" id="IPR002571">
    <property type="entry name" value="HrcA"/>
</dbReference>
<keyword evidence="1 5" id="KW-0678">Repressor</keyword>
<reference evidence="7 8" key="1">
    <citation type="submission" date="2022-08" db="EMBL/GenBank/DDBJ databases">
        <title>Aerococcaceae sp. nov isolated from spoiled eye mask.</title>
        <authorList>
            <person name="Zhou G."/>
            <person name="Xie X.-B."/>
            <person name="Shi Q.-S."/>
            <person name="Wang Y.-S."/>
            <person name="Wen X."/>
            <person name="Peng H."/>
            <person name="Yang X.-J."/>
            <person name="Tao H.-B."/>
            <person name="Huang X.-M."/>
        </authorList>
    </citation>
    <scope>NUCLEOTIDE SEQUENCE [LARGE SCALE GENOMIC DNA]</scope>
    <source>
        <strain evidence="8">DM20194951</strain>
    </source>
</reference>
<comment type="function">
    <text evidence="5">Negative regulator of class I heat shock genes (grpE-dnaK-dnaJ and groELS operons). Prevents heat-shock induction of these operons.</text>
</comment>
<dbReference type="PANTHER" id="PTHR34824">
    <property type="entry name" value="HEAT-INDUCIBLE TRANSCRIPTION REPRESSOR HRCA"/>
    <property type="match status" value="1"/>
</dbReference>
<keyword evidence="2 5" id="KW-0805">Transcription regulation</keyword>
<dbReference type="PANTHER" id="PTHR34824:SF1">
    <property type="entry name" value="HEAT-INDUCIBLE TRANSCRIPTION REPRESSOR HRCA"/>
    <property type="match status" value="1"/>
</dbReference>
<dbReference type="InterPro" id="IPR036388">
    <property type="entry name" value="WH-like_DNA-bd_sf"/>
</dbReference>
<dbReference type="InterPro" id="IPR029016">
    <property type="entry name" value="GAF-like_dom_sf"/>
</dbReference>
<evidence type="ECO:0000313" key="7">
    <source>
        <dbReference type="EMBL" id="UUX34394.1"/>
    </source>
</evidence>
<dbReference type="HAMAP" id="MF_00081">
    <property type="entry name" value="HrcA"/>
    <property type="match status" value="1"/>
</dbReference>
<dbReference type="SUPFAM" id="SSF46785">
    <property type="entry name" value="Winged helix' DNA-binding domain"/>
    <property type="match status" value="1"/>
</dbReference>
<protein>
    <recommendedName>
        <fullName evidence="5">Heat-inducible transcription repressor HrcA</fullName>
    </recommendedName>
</protein>
<gene>
    <name evidence="5 7" type="primary">hrcA</name>
    <name evidence="7" type="ORF">NRE15_01725</name>
</gene>
<dbReference type="NCBIfam" id="TIGR00331">
    <property type="entry name" value="hrcA"/>
    <property type="match status" value="1"/>
</dbReference>
<dbReference type="Proteomes" id="UP001315967">
    <property type="component" value="Chromosome"/>
</dbReference>
<evidence type="ECO:0000259" key="6">
    <source>
        <dbReference type="Pfam" id="PF01628"/>
    </source>
</evidence>
<sequence length="337" mass="38054">MLTPRQQQILTLIVQLYGELEEPIGSKTLLKESPLDVSSATVRNEMKILEDQGYLVKAHTSSGRIPSFEGYHLYVNHLISDKQPTNLLEQDSEAFNSLFRERLSDPIQLAQMAANILVELTGYAAVVLNRTGEKHYIKEFRLVYLNDYSVIATLLTDQGHVESQLFNLNYQIPKDAINQVSELINSELNELSLEAASQKLKLTIPMLTQRIVGYQLNFSSLIDKTSHTLQSQRYYVVGKNNLLDLVDQTSGPNLKELFNLLDGSPKMLQLLESRQDGVEVLFDQEILNNQLNRLSLVTGTYKANELSITVGLLGPTTMPFDRIIAIVEKMIDELSRI</sequence>
<keyword evidence="4 5" id="KW-0804">Transcription</keyword>
<evidence type="ECO:0000256" key="4">
    <source>
        <dbReference type="ARBA" id="ARBA00023163"/>
    </source>
</evidence>
<dbReference type="InterPro" id="IPR021153">
    <property type="entry name" value="HrcA_C"/>
</dbReference>
<name>A0ABY5P782_9LACT</name>
<dbReference type="Gene3D" id="1.10.10.10">
    <property type="entry name" value="Winged helix-like DNA-binding domain superfamily/Winged helix DNA-binding domain"/>
    <property type="match status" value="1"/>
</dbReference>
<dbReference type="PIRSF" id="PIRSF005485">
    <property type="entry name" value="HrcA"/>
    <property type="match status" value="1"/>
</dbReference>
<dbReference type="Gene3D" id="3.30.390.60">
    <property type="entry name" value="Heat-inducible transcription repressor hrca homolog, domain 3"/>
    <property type="match status" value="1"/>
</dbReference>
<accession>A0ABY5P782</accession>
<keyword evidence="8" id="KW-1185">Reference proteome</keyword>
<evidence type="ECO:0000256" key="2">
    <source>
        <dbReference type="ARBA" id="ARBA00023015"/>
    </source>
</evidence>